<evidence type="ECO:0000256" key="1">
    <source>
        <dbReference type="ARBA" id="ARBA00005380"/>
    </source>
</evidence>
<dbReference type="InterPro" id="IPR011877">
    <property type="entry name" value="Ribokinase"/>
</dbReference>
<dbReference type="SUPFAM" id="SSF53613">
    <property type="entry name" value="Ribokinase-like"/>
    <property type="match status" value="1"/>
</dbReference>
<feature type="binding site" evidence="12">
    <location>
        <position position="256"/>
    </location>
    <ligand>
        <name>K(+)</name>
        <dbReference type="ChEBI" id="CHEBI:29103"/>
    </ligand>
</feature>
<dbReference type="RefSeq" id="WP_220192868.1">
    <property type="nucleotide sequence ID" value="NZ_BNJF01000001.1"/>
</dbReference>
<feature type="binding site" evidence="12">
    <location>
        <position position="295"/>
    </location>
    <ligand>
        <name>K(+)</name>
        <dbReference type="ChEBI" id="CHEBI:29103"/>
    </ligand>
</feature>
<feature type="binding site" evidence="12">
    <location>
        <begin position="42"/>
        <end position="46"/>
    </location>
    <ligand>
        <name>substrate</name>
    </ligand>
</feature>
<dbReference type="PANTHER" id="PTHR10584">
    <property type="entry name" value="SUGAR KINASE"/>
    <property type="match status" value="1"/>
</dbReference>
<dbReference type="Pfam" id="PF00294">
    <property type="entry name" value="PfkB"/>
    <property type="match status" value="1"/>
</dbReference>
<evidence type="ECO:0000256" key="5">
    <source>
        <dbReference type="ARBA" id="ARBA00022723"/>
    </source>
</evidence>
<comment type="activity regulation">
    <text evidence="12">Activated by a monovalent cation that binds near, but not in, the active site. The most likely occupant of the site in vivo is potassium. Ion binding induces a conformational change that may alter substrate affinity.</text>
</comment>
<dbReference type="EMBL" id="BNJF01000001">
    <property type="protein sequence ID" value="GHO43392.1"/>
    <property type="molecule type" value="Genomic_DNA"/>
</dbReference>
<dbReference type="EC" id="2.7.1.15" evidence="2 12"/>
<evidence type="ECO:0000256" key="8">
    <source>
        <dbReference type="ARBA" id="ARBA00022840"/>
    </source>
</evidence>
<keyword evidence="6 12" id="KW-0547">Nucleotide-binding</keyword>
<dbReference type="GO" id="GO:0019303">
    <property type="term" value="P:D-ribose catabolic process"/>
    <property type="evidence" value="ECO:0007669"/>
    <property type="project" value="UniProtKB-UniRule"/>
</dbReference>
<dbReference type="PROSITE" id="PS00583">
    <property type="entry name" value="PFKB_KINASES_1"/>
    <property type="match status" value="1"/>
</dbReference>
<name>A0A8J3MP23_9CHLR</name>
<feature type="binding site" evidence="12">
    <location>
        <begin position="13"/>
        <end position="15"/>
    </location>
    <ligand>
        <name>substrate</name>
    </ligand>
</feature>
<keyword evidence="4 12" id="KW-0808">Transferase</keyword>
<evidence type="ECO:0000256" key="9">
    <source>
        <dbReference type="ARBA" id="ARBA00022842"/>
    </source>
</evidence>
<reference evidence="14" key="1">
    <citation type="submission" date="2020-10" db="EMBL/GenBank/DDBJ databases">
        <title>Taxonomic study of unclassified bacteria belonging to the class Ktedonobacteria.</title>
        <authorList>
            <person name="Yabe S."/>
            <person name="Wang C.M."/>
            <person name="Zheng Y."/>
            <person name="Sakai Y."/>
            <person name="Cavaletti L."/>
            <person name="Monciardini P."/>
            <person name="Donadio S."/>
        </authorList>
    </citation>
    <scope>NUCLEOTIDE SEQUENCE</scope>
    <source>
        <strain evidence="14">SOSP1-1</strain>
    </source>
</reference>
<evidence type="ECO:0000259" key="13">
    <source>
        <dbReference type="Pfam" id="PF00294"/>
    </source>
</evidence>
<dbReference type="HAMAP" id="MF_01987">
    <property type="entry name" value="Ribokinase"/>
    <property type="match status" value="1"/>
</dbReference>
<dbReference type="GO" id="GO:0005829">
    <property type="term" value="C:cytosol"/>
    <property type="evidence" value="ECO:0007669"/>
    <property type="project" value="TreeGrafter"/>
</dbReference>
<comment type="function">
    <text evidence="12">Catalyzes the phosphorylation of ribose at O-5 in a reaction requiring ATP and magnesium. The resulting D-ribose-5-phosphate can then be used either for sythesis of nucleotides, histidine, and tryptophan, or as a component of the pentose phosphate pathway.</text>
</comment>
<comment type="pathway">
    <text evidence="12">Carbohydrate metabolism; D-ribose degradation; D-ribose 5-phosphate from beta-D-ribopyranose: step 2/2.</text>
</comment>
<dbReference type="GO" id="GO:0004747">
    <property type="term" value="F:ribokinase activity"/>
    <property type="evidence" value="ECO:0007669"/>
    <property type="project" value="UniProtKB-UniRule"/>
</dbReference>
<sequence>MAAKGILVVGSLNMDQVVRVPHLPRMGETLLGGDSLKFEPGGKGANQAVAMARLGAPVMMAGRVGHDTFGERLLSAVENEGIDTKLIVKDKQEASGAAFIFLSREGDNAIVVAAGANMRVGNDEDQYQRIIDALPTVQTLVLQLEIPLDTVTRLIEAAHELEVSVVLNLAPAQSLPREVLRKLSVLVVNETEASHLSGQQVKTVEDARIVATVLHDYGIATVVITLGERGAILVTHDTDNQSRCIYQTAPKVQPVDTTAAGDCFVGALTVALNEGQSAEDALRFAAYASALKVTRFGAQSGLPNREDVLASLNSGH</sequence>
<comment type="catalytic activity">
    <reaction evidence="12">
        <text>D-ribose + ATP = D-ribose 5-phosphate + ADP + H(+)</text>
        <dbReference type="Rhea" id="RHEA:13697"/>
        <dbReference type="ChEBI" id="CHEBI:15378"/>
        <dbReference type="ChEBI" id="CHEBI:30616"/>
        <dbReference type="ChEBI" id="CHEBI:47013"/>
        <dbReference type="ChEBI" id="CHEBI:78346"/>
        <dbReference type="ChEBI" id="CHEBI:456216"/>
        <dbReference type="EC" id="2.7.1.15"/>
    </reaction>
</comment>
<feature type="binding site" evidence="12">
    <location>
        <position position="145"/>
    </location>
    <ligand>
        <name>substrate</name>
    </ligand>
</feature>
<comment type="subunit">
    <text evidence="12">Homodimer.</text>
</comment>
<keyword evidence="11 12" id="KW-0119">Carbohydrate metabolism</keyword>
<dbReference type="NCBIfam" id="TIGR02152">
    <property type="entry name" value="D_ribokin_bact"/>
    <property type="match status" value="1"/>
</dbReference>
<evidence type="ECO:0000313" key="15">
    <source>
        <dbReference type="Proteomes" id="UP000612362"/>
    </source>
</evidence>
<dbReference type="PANTHER" id="PTHR10584:SF166">
    <property type="entry name" value="RIBOKINASE"/>
    <property type="match status" value="1"/>
</dbReference>
<feature type="binding site" evidence="12">
    <location>
        <position position="292"/>
    </location>
    <ligand>
        <name>K(+)</name>
        <dbReference type="ChEBI" id="CHEBI:29103"/>
    </ligand>
</feature>
<evidence type="ECO:0000256" key="3">
    <source>
        <dbReference type="ARBA" id="ARBA00016943"/>
    </source>
</evidence>
<accession>A0A8J3MP23</accession>
<dbReference type="UniPathway" id="UPA00916">
    <property type="reaction ID" value="UER00889"/>
</dbReference>
<keyword evidence="7 12" id="KW-0418">Kinase</keyword>
<dbReference type="AlphaFoldDB" id="A0A8J3MP23"/>
<comment type="caution">
    <text evidence="12">Lacks conserved residue(s) required for the propagation of feature annotation.</text>
</comment>
<feature type="active site" description="Proton acceptor" evidence="12">
    <location>
        <position position="262"/>
    </location>
</feature>
<dbReference type="GO" id="GO:0046872">
    <property type="term" value="F:metal ion binding"/>
    <property type="evidence" value="ECO:0007669"/>
    <property type="project" value="UniProtKB-KW"/>
</dbReference>
<dbReference type="InterPro" id="IPR002173">
    <property type="entry name" value="Carboh/pur_kinase_PfkB_CS"/>
</dbReference>
<keyword evidence="9 12" id="KW-0460">Magnesium</keyword>
<evidence type="ECO:0000256" key="10">
    <source>
        <dbReference type="ARBA" id="ARBA00022958"/>
    </source>
</evidence>
<comment type="subcellular location">
    <subcellularLocation>
        <location evidence="12">Cytoplasm</location>
    </subcellularLocation>
</comment>
<feature type="domain" description="Carbohydrate kinase PfkB" evidence="13">
    <location>
        <begin position="5"/>
        <end position="304"/>
    </location>
</feature>
<feature type="binding site" evidence="12">
    <location>
        <position position="262"/>
    </location>
    <ligand>
        <name>substrate</name>
    </ligand>
</feature>
<dbReference type="PROSITE" id="PS00584">
    <property type="entry name" value="PFKB_KINASES_2"/>
    <property type="match status" value="1"/>
</dbReference>
<proteinExistence type="inferred from homology"/>
<keyword evidence="8 12" id="KW-0067">ATP-binding</keyword>
<gene>
    <name evidence="12 14" type="primary">rbsK</name>
    <name evidence="14" type="ORF">KSX_15550</name>
</gene>
<protein>
    <recommendedName>
        <fullName evidence="3 12">Ribokinase</fullName>
        <shortName evidence="12">RK</shortName>
        <ecNumber evidence="2 12">2.7.1.15</ecNumber>
    </recommendedName>
</protein>
<organism evidence="14 15">
    <name type="scientific">Ktedonospora formicarum</name>
    <dbReference type="NCBI Taxonomy" id="2778364"/>
    <lineage>
        <taxon>Bacteria</taxon>
        <taxon>Bacillati</taxon>
        <taxon>Chloroflexota</taxon>
        <taxon>Ktedonobacteria</taxon>
        <taxon>Ktedonobacterales</taxon>
        <taxon>Ktedonobacteraceae</taxon>
        <taxon>Ktedonospora</taxon>
    </lineage>
</organism>
<keyword evidence="12" id="KW-0963">Cytoplasm</keyword>
<dbReference type="PRINTS" id="PR00990">
    <property type="entry name" value="RIBOKINASE"/>
</dbReference>
<dbReference type="CDD" id="cd01174">
    <property type="entry name" value="ribokinase"/>
    <property type="match status" value="1"/>
</dbReference>
<feature type="binding site" evidence="12">
    <location>
        <position position="258"/>
    </location>
    <ligand>
        <name>K(+)</name>
        <dbReference type="ChEBI" id="CHEBI:29103"/>
    </ligand>
</feature>
<feature type="binding site" evidence="12">
    <location>
        <position position="189"/>
    </location>
    <ligand>
        <name>ATP</name>
        <dbReference type="ChEBI" id="CHEBI:30616"/>
    </ligand>
</feature>
<keyword evidence="5 12" id="KW-0479">Metal-binding</keyword>
<feature type="binding site" evidence="12">
    <location>
        <begin position="261"/>
        <end position="262"/>
    </location>
    <ligand>
        <name>ATP</name>
        <dbReference type="ChEBI" id="CHEBI:30616"/>
    </ligand>
</feature>
<feature type="binding site" evidence="12">
    <location>
        <begin position="225"/>
        <end position="230"/>
    </location>
    <ligand>
        <name>ATP</name>
        <dbReference type="ChEBI" id="CHEBI:30616"/>
    </ligand>
</feature>
<evidence type="ECO:0000256" key="11">
    <source>
        <dbReference type="ARBA" id="ARBA00023277"/>
    </source>
</evidence>
<dbReference type="Gene3D" id="3.40.1190.20">
    <property type="match status" value="1"/>
</dbReference>
<evidence type="ECO:0000256" key="6">
    <source>
        <dbReference type="ARBA" id="ARBA00022741"/>
    </source>
</evidence>
<keyword evidence="10 12" id="KW-0630">Potassium</keyword>
<feature type="binding site" evidence="12">
    <location>
        <position position="297"/>
    </location>
    <ligand>
        <name>K(+)</name>
        <dbReference type="ChEBI" id="CHEBI:29103"/>
    </ligand>
</feature>
<evidence type="ECO:0000313" key="14">
    <source>
        <dbReference type="EMBL" id="GHO43392.1"/>
    </source>
</evidence>
<keyword evidence="15" id="KW-1185">Reference proteome</keyword>
<evidence type="ECO:0000256" key="12">
    <source>
        <dbReference type="HAMAP-Rule" id="MF_01987"/>
    </source>
</evidence>
<dbReference type="InterPro" id="IPR011611">
    <property type="entry name" value="PfkB_dom"/>
</dbReference>
<dbReference type="Proteomes" id="UP000612362">
    <property type="component" value="Unassembled WGS sequence"/>
</dbReference>
<evidence type="ECO:0000256" key="2">
    <source>
        <dbReference type="ARBA" id="ARBA00012035"/>
    </source>
</evidence>
<comment type="similarity">
    <text evidence="1">Belongs to the carbohydrate kinase pfkB family.</text>
</comment>
<comment type="similarity">
    <text evidence="12">Belongs to the carbohydrate kinase PfkB family. Ribokinase subfamily.</text>
</comment>
<dbReference type="GO" id="GO:0005524">
    <property type="term" value="F:ATP binding"/>
    <property type="evidence" value="ECO:0007669"/>
    <property type="project" value="UniProtKB-UniRule"/>
</dbReference>
<dbReference type="InterPro" id="IPR029056">
    <property type="entry name" value="Ribokinase-like"/>
</dbReference>
<evidence type="ECO:0000256" key="7">
    <source>
        <dbReference type="ARBA" id="ARBA00022777"/>
    </source>
</evidence>
<comment type="caution">
    <text evidence="14">The sequence shown here is derived from an EMBL/GenBank/DDBJ whole genome shotgun (WGS) entry which is preliminary data.</text>
</comment>
<dbReference type="InterPro" id="IPR002139">
    <property type="entry name" value="Ribo/fructo_kinase"/>
</dbReference>
<comment type="cofactor">
    <cofactor evidence="12">
        <name>Mg(2+)</name>
        <dbReference type="ChEBI" id="CHEBI:18420"/>
    </cofactor>
    <text evidence="12">Requires a divalent cation, most likely magnesium in vivo, as an electrophilic catalyst to aid phosphoryl group transfer. It is the chelate of the metal and the nucleotide that is the actual substrate.</text>
</comment>
<evidence type="ECO:0000256" key="4">
    <source>
        <dbReference type="ARBA" id="ARBA00022679"/>
    </source>
</evidence>